<evidence type="ECO:0000313" key="1">
    <source>
        <dbReference type="EMBL" id="EOZ92122.1"/>
    </source>
</evidence>
<dbReference type="Proteomes" id="UP000006073">
    <property type="component" value="Unassembled WGS sequence"/>
</dbReference>
<accession>S2CY93</accession>
<evidence type="ECO:0008006" key="3">
    <source>
        <dbReference type="Google" id="ProtNLM"/>
    </source>
</evidence>
<organism evidence="1 2">
    <name type="scientific">Indibacter alkaliphilus (strain CCUG 57479 / KCTC 22604 / LW1)</name>
    <dbReference type="NCBI Taxonomy" id="1189612"/>
    <lineage>
        <taxon>Bacteria</taxon>
        <taxon>Pseudomonadati</taxon>
        <taxon>Bacteroidota</taxon>
        <taxon>Cytophagia</taxon>
        <taxon>Cytophagales</taxon>
        <taxon>Cyclobacteriaceae</taxon>
    </lineage>
</organism>
<keyword evidence="2" id="KW-1185">Reference proteome</keyword>
<protein>
    <recommendedName>
        <fullName evidence="3">Por secretion system C-terminal sorting domain-containing protein</fullName>
    </recommendedName>
</protein>
<name>S2CY93_INDAL</name>
<gene>
    <name evidence="1" type="ORF">A33Q_4215</name>
</gene>
<evidence type="ECO:0000313" key="2">
    <source>
        <dbReference type="Proteomes" id="UP000006073"/>
    </source>
</evidence>
<comment type="caution">
    <text evidence="1">The sequence shown here is derived from an EMBL/GenBank/DDBJ whole genome shotgun (WGS) entry which is preliminary data.</text>
</comment>
<dbReference type="EMBL" id="ALWO02000052">
    <property type="protein sequence ID" value="EOZ92122.1"/>
    <property type="molecule type" value="Genomic_DNA"/>
</dbReference>
<reference evidence="1 2" key="1">
    <citation type="journal article" date="2013" name="Genome Announc.">
        <title>Draft Genome Sequence of Indibacter alkaliphilus Strain LW1T, Isolated from Lonar Lake, a Haloalkaline Lake in the Buldana District of Maharashtra, India.</title>
        <authorList>
            <person name="Singh A."/>
            <person name="Kumar Jangir P."/>
            <person name="Sharma R."/>
            <person name="Singh A."/>
            <person name="Kumar Pinnaka A."/>
            <person name="Shivaji S."/>
        </authorList>
    </citation>
    <scope>NUCLEOTIDE SEQUENCE [LARGE SCALE GENOMIC DNA]</scope>
    <source>
        <strain evidence="2">CCUG 57479 / KCTC 22604 / LW1</strain>
    </source>
</reference>
<dbReference type="AlphaFoldDB" id="S2CY93"/>
<proteinExistence type="predicted"/>
<sequence>MKFVKDIRNQTLIAMKNLFVVTLILMATFSTTKAINEGPKSPVVSLKAVEDGKALFRYKTIPQNPVFVNVYDSNQRLMNSQRLLKKNSFAKYYDFSSLEPGEYIFEIIERGQDAKRIPFKFEKKETPRPIAYSEFEILTGNRLNLKFNALNPTGLTITAFEDGKQIHEERIFDTAALERVYRLKGVSPMAELEIAIQSNDGYQTRYKIK</sequence>